<keyword evidence="1" id="KW-0812">Transmembrane</keyword>
<gene>
    <name evidence="2" type="ORF">SRL2020028_57200</name>
</gene>
<dbReference type="AlphaFoldDB" id="A0AA37V7V5"/>
<keyword evidence="1" id="KW-0472">Membrane</keyword>
<feature type="transmembrane region" description="Helical" evidence="1">
    <location>
        <begin position="85"/>
        <end position="112"/>
    </location>
</feature>
<dbReference type="Proteomes" id="UP001165663">
    <property type="component" value="Unassembled WGS sequence"/>
</dbReference>
<reference evidence="2" key="1">
    <citation type="submission" date="2022-07" db="EMBL/GenBank/DDBJ databases">
        <title>Mycobacterium kiyosense sp. nov., scotochromogenic slow-glowing species isolated from respiratory specimens.</title>
        <authorList>
            <person name="Fukano H."/>
            <person name="Kazumi Y."/>
            <person name="Sakagami N."/>
            <person name="Ato M."/>
            <person name="Mitarai S."/>
            <person name="Hoshino Y."/>
        </authorList>
    </citation>
    <scope>NUCLEOTIDE SEQUENCE</scope>
    <source>
        <strain evidence="2">SRL2020-028</strain>
    </source>
</reference>
<dbReference type="Pfam" id="PF19650">
    <property type="entry name" value="DUF6153"/>
    <property type="match status" value="1"/>
</dbReference>
<evidence type="ECO:0000313" key="3">
    <source>
        <dbReference type="Proteomes" id="UP001165663"/>
    </source>
</evidence>
<evidence type="ECO:0000313" key="2">
    <source>
        <dbReference type="EMBL" id="GLB86464.1"/>
    </source>
</evidence>
<organism evidence="2 3">
    <name type="scientific">Mycobacterium kiyosense</name>
    <dbReference type="NCBI Taxonomy" id="2871094"/>
    <lineage>
        <taxon>Bacteria</taxon>
        <taxon>Bacillati</taxon>
        <taxon>Actinomycetota</taxon>
        <taxon>Actinomycetes</taxon>
        <taxon>Mycobacteriales</taxon>
        <taxon>Mycobacteriaceae</taxon>
        <taxon>Mycobacterium</taxon>
    </lineage>
</organism>
<keyword evidence="1" id="KW-1133">Transmembrane helix</keyword>
<dbReference type="InterPro" id="IPR046151">
    <property type="entry name" value="DUF6153"/>
</dbReference>
<sequence>MAVVMNARGVAPLPAPVRLLLLAVLLGGIVTMHAVTFTLGHDHDAQPAMAATSQHHTTGGHAAPAPAPCHGDDCGQQHTGLHGCVFIMTALAIIAGLAMVCWIGTRNAVLVAPKIRRGSRRRQRAPPWTVLTLHQLSILRV</sequence>
<proteinExistence type="predicted"/>
<name>A0AA37V7V5_9MYCO</name>
<accession>A0AA37V7V5</accession>
<protein>
    <submittedName>
        <fullName evidence="2">Uncharacterized protein</fullName>
    </submittedName>
</protein>
<evidence type="ECO:0000256" key="1">
    <source>
        <dbReference type="SAM" id="Phobius"/>
    </source>
</evidence>
<dbReference type="EMBL" id="BRXE01000143">
    <property type="protein sequence ID" value="GLB86464.1"/>
    <property type="molecule type" value="Genomic_DNA"/>
</dbReference>
<comment type="caution">
    <text evidence="2">The sequence shown here is derived from an EMBL/GenBank/DDBJ whole genome shotgun (WGS) entry which is preliminary data.</text>
</comment>